<dbReference type="RefSeq" id="WP_226180545.1">
    <property type="nucleotide sequence ID" value="NZ_JAJADR010000014.1"/>
</dbReference>
<organism evidence="1 2">
    <name type="scientific">Hymenobacter lucidus</name>
    <dbReference type="NCBI Taxonomy" id="2880930"/>
    <lineage>
        <taxon>Bacteria</taxon>
        <taxon>Pseudomonadati</taxon>
        <taxon>Bacteroidota</taxon>
        <taxon>Cytophagia</taxon>
        <taxon>Cytophagales</taxon>
        <taxon>Hymenobacteraceae</taxon>
        <taxon>Hymenobacter</taxon>
    </lineage>
</organism>
<gene>
    <name evidence="1" type="ORF">LGH74_23920</name>
</gene>
<evidence type="ECO:0000313" key="1">
    <source>
        <dbReference type="EMBL" id="MCB2411056.1"/>
    </source>
</evidence>
<proteinExistence type="predicted"/>
<reference evidence="1" key="1">
    <citation type="submission" date="2021-10" db="EMBL/GenBank/DDBJ databases">
        <authorList>
            <person name="Dean J.D."/>
            <person name="Kim M.K."/>
            <person name="Newey C.N."/>
            <person name="Stoker T.S."/>
            <person name="Thompson D.W."/>
            <person name="Grose J.H."/>
        </authorList>
    </citation>
    <scope>NUCLEOTIDE SEQUENCE</scope>
    <source>
        <strain evidence="1">BT178</strain>
    </source>
</reference>
<keyword evidence="2" id="KW-1185">Reference proteome</keyword>
<accession>A0ABS8AZ18</accession>
<evidence type="ECO:0000313" key="2">
    <source>
        <dbReference type="Proteomes" id="UP001165296"/>
    </source>
</evidence>
<dbReference type="EMBL" id="JAJADR010000014">
    <property type="protein sequence ID" value="MCB2411056.1"/>
    <property type="molecule type" value="Genomic_DNA"/>
</dbReference>
<dbReference type="Proteomes" id="UP001165296">
    <property type="component" value="Unassembled WGS sequence"/>
</dbReference>
<protein>
    <submittedName>
        <fullName evidence="1">Uncharacterized protein</fullName>
    </submittedName>
</protein>
<comment type="caution">
    <text evidence="1">The sequence shown here is derived from an EMBL/GenBank/DDBJ whole genome shotgun (WGS) entry which is preliminary data.</text>
</comment>
<sequence>MNTPSSAKQLLTLIRQRARTGERTRAELPEFNRLYRLYTASEGINSVDAGTEEQGGRRVPVNEVMSVVDERLANQQALRFKYLDTNGYYALLLSFYGAFVAPLEQELAIVEAGRELGLTTLVMESRSVQRPPLILAQYEQARVRAALADIAQAFGNLGAALFPDTFTLADFMHDARRTDQDNY</sequence>
<name>A0ABS8AZ18_9BACT</name>